<protein>
    <submittedName>
        <fullName evidence="1">Uncharacterized protein</fullName>
    </submittedName>
</protein>
<accession>A0A452XL46</accession>
<dbReference type="EnsemblPlants" id="AET1Gv20046700.3">
    <property type="protein sequence ID" value="AET1Gv20046700.3"/>
    <property type="gene ID" value="AET1Gv20046700"/>
</dbReference>
<organism evidence="1 2">
    <name type="scientific">Aegilops tauschii subsp. strangulata</name>
    <name type="common">Goatgrass</name>
    <dbReference type="NCBI Taxonomy" id="200361"/>
    <lineage>
        <taxon>Eukaryota</taxon>
        <taxon>Viridiplantae</taxon>
        <taxon>Streptophyta</taxon>
        <taxon>Embryophyta</taxon>
        <taxon>Tracheophyta</taxon>
        <taxon>Spermatophyta</taxon>
        <taxon>Magnoliopsida</taxon>
        <taxon>Liliopsida</taxon>
        <taxon>Poales</taxon>
        <taxon>Poaceae</taxon>
        <taxon>BOP clade</taxon>
        <taxon>Pooideae</taxon>
        <taxon>Triticodae</taxon>
        <taxon>Triticeae</taxon>
        <taxon>Triticinae</taxon>
        <taxon>Aegilops</taxon>
    </lineage>
</organism>
<proteinExistence type="predicted"/>
<dbReference type="EnsemblPlants" id="AET1Gv20046700.4">
    <property type="protein sequence ID" value="AET1Gv20046700.4"/>
    <property type="gene ID" value="AET1Gv20046700"/>
</dbReference>
<reference evidence="1" key="3">
    <citation type="journal article" date="2017" name="Nature">
        <title>Genome sequence of the progenitor of the wheat D genome Aegilops tauschii.</title>
        <authorList>
            <person name="Luo M.C."/>
            <person name="Gu Y.Q."/>
            <person name="Puiu D."/>
            <person name="Wang H."/>
            <person name="Twardziok S.O."/>
            <person name="Deal K.R."/>
            <person name="Huo N."/>
            <person name="Zhu T."/>
            <person name="Wang L."/>
            <person name="Wang Y."/>
            <person name="McGuire P.E."/>
            <person name="Liu S."/>
            <person name="Long H."/>
            <person name="Ramasamy R.K."/>
            <person name="Rodriguez J.C."/>
            <person name="Van S.L."/>
            <person name="Yuan L."/>
            <person name="Wang Z."/>
            <person name="Xia Z."/>
            <person name="Xiao L."/>
            <person name="Anderson O.D."/>
            <person name="Ouyang S."/>
            <person name="Liang Y."/>
            <person name="Zimin A.V."/>
            <person name="Pertea G."/>
            <person name="Qi P."/>
            <person name="Bennetzen J.L."/>
            <person name="Dai X."/>
            <person name="Dawson M.W."/>
            <person name="Muller H.G."/>
            <person name="Kugler K."/>
            <person name="Rivarola-Duarte L."/>
            <person name="Spannagl M."/>
            <person name="Mayer K.F.X."/>
            <person name="Lu F.H."/>
            <person name="Bevan M.W."/>
            <person name="Leroy P."/>
            <person name="Li P."/>
            <person name="You F.M."/>
            <person name="Sun Q."/>
            <person name="Liu Z."/>
            <person name="Lyons E."/>
            <person name="Wicker T."/>
            <person name="Salzberg S.L."/>
            <person name="Devos K.M."/>
            <person name="Dvorak J."/>
        </authorList>
    </citation>
    <scope>NUCLEOTIDE SEQUENCE [LARGE SCALE GENOMIC DNA]</scope>
    <source>
        <strain evidence="1">cv. AL8/78</strain>
    </source>
</reference>
<reference evidence="1" key="5">
    <citation type="journal article" date="2021" name="G3 (Bethesda)">
        <title>Aegilops tauschii genome assembly Aet v5.0 features greater sequence contiguity and improved annotation.</title>
        <authorList>
            <person name="Wang L."/>
            <person name="Zhu T."/>
            <person name="Rodriguez J.C."/>
            <person name="Deal K.R."/>
            <person name="Dubcovsky J."/>
            <person name="McGuire P.E."/>
            <person name="Lux T."/>
            <person name="Spannagl M."/>
            <person name="Mayer K.F.X."/>
            <person name="Baldrich P."/>
            <person name="Meyers B.C."/>
            <person name="Huo N."/>
            <person name="Gu Y.Q."/>
            <person name="Zhou H."/>
            <person name="Devos K.M."/>
            <person name="Bennetzen J.L."/>
            <person name="Unver T."/>
            <person name="Budak H."/>
            <person name="Gulick P.J."/>
            <person name="Galiba G."/>
            <person name="Kalapos B."/>
            <person name="Nelson D.R."/>
            <person name="Li P."/>
            <person name="You F.M."/>
            <person name="Luo M.C."/>
            <person name="Dvorak J."/>
        </authorList>
    </citation>
    <scope>NUCLEOTIDE SEQUENCE [LARGE SCALE GENOMIC DNA]</scope>
    <source>
        <strain evidence="1">cv. AL8/78</strain>
    </source>
</reference>
<reference evidence="2" key="2">
    <citation type="journal article" date="2017" name="Nat. Plants">
        <title>The Aegilops tauschii genome reveals multiple impacts of transposons.</title>
        <authorList>
            <person name="Zhao G."/>
            <person name="Zou C."/>
            <person name="Li K."/>
            <person name="Wang K."/>
            <person name="Li T."/>
            <person name="Gao L."/>
            <person name="Zhang X."/>
            <person name="Wang H."/>
            <person name="Yang Z."/>
            <person name="Liu X."/>
            <person name="Jiang W."/>
            <person name="Mao L."/>
            <person name="Kong X."/>
            <person name="Jiao Y."/>
            <person name="Jia J."/>
        </authorList>
    </citation>
    <scope>NUCLEOTIDE SEQUENCE [LARGE SCALE GENOMIC DNA]</scope>
    <source>
        <strain evidence="2">cv. AL8/78</strain>
    </source>
</reference>
<reference evidence="1" key="4">
    <citation type="submission" date="2019-03" db="UniProtKB">
        <authorList>
            <consortium name="EnsemblPlants"/>
        </authorList>
    </citation>
    <scope>IDENTIFICATION</scope>
</reference>
<dbReference type="Gramene" id="AET1Gv20046700.4">
    <property type="protein sequence ID" value="AET1Gv20046700.4"/>
    <property type="gene ID" value="AET1Gv20046700"/>
</dbReference>
<name>A0A452XL46_AEGTS</name>
<dbReference type="AlphaFoldDB" id="A0A452XL46"/>
<evidence type="ECO:0000313" key="1">
    <source>
        <dbReference type="EnsemblPlants" id="AET1Gv20046700.4"/>
    </source>
</evidence>
<sequence>MAYDVEDTLQEFAVRLEKQSWWRIRRNLLDRRRVAKQMKELRANVEDVSQRSMRYNLIKGPASKAAMAAEQSSITSAALFSIDDARYMSRQEKLKLDLFSVDQPEGEWP</sequence>
<reference evidence="2" key="1">
    <citation type="journal article" date="2014" name="Science">
        <title>Ancient hybridizations among the ancestral genomes of bread wheat.</title>
        <authorList>
            <consortium name="International Wheat Genome Sequencing Consortium,"/>
            <person name="Marcussen T."/>
            <person name="Sandve S.R."/>
            <person name="Heier L."/>
            <person name="Spannagl M."/>
            <person name="Pfeifer M."/>
            <person name="Jakobsen K.S."/>
            <person name="Wulff B.B."/>
            <person name="Steuernagel B."/>
            <person name="Mayer K.F."/>
            <person name="Olsen O.A."/>
        </authorList>
    </citation>
    <scope>NUCLEOTIDE SEQUENCE [LARGE SCALE GENOMIC DNA]</scope>
    <source>
        <strain evidence="2">cv. AL8/78</strain>
    </source>
</reference>
<dbReference type="Gramene" id="AET1Gv20046700.3">
    <property type="protein sequence ID" value="AET1Gv20046700.3"/>
    <property type="gene ID" value="AET1Gv20046700"/>
</dbReference>
<keyword evidence="2" id="KW-1185">Reference proteome</keyword>
<evidence type="ECO:0000313" key="2">
    <source>
        <dbReference type="Proteomes" id="UP000015105"/>
    </source>
</evidence>
<dbReference type="Proteomes" id="UP000015105">
    <property type="component" value="Chromosome 1D"/>
</dbReference>